<dbReference type="PROSITE" id="PS00409">
    <property type="entry name" value="PROKAR_NTER_METHYL"/>
    <property type="match status" value="1"/>
</dbReference>
<dbReference type="Gene3D" id="3.30.700.10">
    <property type="entry name" value="Glycoprotein, Type 4 Pilin"/>
    <property type="match status" value="1"/>
</dbReference>
<proteinExistence type="predicted"/>
<evidence type="ECO:0008006" key="4">
    <source>
        <dbReference type="Google" id="ProtNLM"/>
    </source>
</evidence>
<dbReference type="PATRIC" id="fig|1629550.3.peg.2785"/>
<keyword evidence="3" id="KW-1185">Reference proteome</keyword>
<sequence length="124" mass="13985">MKIDKKIIMKKRRGFTLIELVIVVAILGVLSSIALVKFGDVEKNSKINADYVTANNIATAAKIAINSDVSEDEISIDYLVKNNYLEGKPKVQSQKDKNFEVYTENEDIKVKVDGQTFYPKNEQE</sequence>
<keyword evidence="1" id="KW-1133">Transmembrane helix</keyword>
<dbReference type="Proteomes" id="UP000034407">
    <property type="component" value="Unassembled WGS sequence"/>
</dbReference>
<dbReference type="InterPro" id="IPR012902">
    <property type="entry name" value="N_methyl_site"/>
</dbReference>
<dbReference type="NCBIfam" id="TIGR02532">
    <property type="entry name" value="IV_pilin_GFxxxE"/>
    <property type="match status" value="1"/>
</dbReference>
<protein>
    <recommendedName>
        <fullName evidence="4">Type IV pilin</fullName>
    </recommendedName>
</protein>
<evidence type="ECO:0000313" key="3">
    <source>
        <dbReference type="Proteomes" id="UP000034407"/>
    </source>
</evidence>
<evidence type="ECO:0000256" key="1">
    <source>
        <dbReference type="SAM" id="Phobius"/>
    </source>
</evidence>
<accession>A0A0M3DF90</accession>
<gene>
    <name evidence="2" type="ORF">VN21_16405</name>
</gene>
<organism evidence="2 3">
    <name type="scientific">Paraclostridium benzoelyticum</name>
    <dbReference type="NCBI Taxonomy" id="1629550"/>
    <lineage>
        <taxon>Bacteria</taxon>
        <taxon>Bacillati</taxon>
        <taxon>Bacillota</taxon>
        <taxon>Clostridia</taxon>
        <taxon>Peptostreptococcales</taxon>
        <taxon>Peptostreptococcaceae</taxon>
        <taxon>Paraclostridium</taxon>
    </lineage>
</organism>
<keyword evidence="1" id="KW-0812">Transmembrane</keyword>
<comment type="caution">
    <text evidence="2">The sequence shown here is derived from an EMBL/GenBank/DDBJ whole genome shotgun (WGS) entry which is preliminary data.</text>
</comment>
<dbReference type="InterPro" id="IPR045584">
    <property type="entry name" value="Pilin-like"/>
</dbReference>
<reference evidence="2 3" key="1">
    <citation type="submission" date="2015-04" db="EMBL/GenBank/DDBJ databases">
        <title>Microcin producing Clostridium sp. JC272T.</title>
        <authorList>
            <person name="Jyothsna T."/>
            <person name="Sasikala C."/>
            <person name="Ramana C."/>
        </authorList>
    </citation>
    <scope>NUCLEOTIDE SEQUENCE [LARGE SCALE GENOMIC DNA]</scope>
    <source>
        <strain evidence="2 3">JC272</strain>
    </source>
</reference>
<name>A0A0M3DF90_9FIRM</name>
<dbReference type="Pfam" id="PF07963">
    <property type="entry name" value="N_methyl"/>
    <property type="match status" value="1"/>
</dbReference>
<dbReference type="EMBL" id="LBBT01000342">
    <property type="protein sequence ID" value="KKY00042.1"/>
    <property type="molecule type" value="Genomic_DNA"/>
</dbReference>
<dbReference type="SUPFAM" id="SSF54523">
    <property type="entry name" value="Pili subunits"/>
    <property type="match status" value="1"/>
</dbReference>
<keyword evidence="1" id="KW-0472">Membrane</keyword>
<evidence type="ECO:0000313" key="2">
    <source>
        <dbReference type="EMBL" id="KKY00042.1"/>
    </source>
</evidence>
<dbReference type="RefSeq" id="WP_046824210.1">
    <property type="nucleotide sequence ID" value="NZ_LBBT01000342.1"/>
</dbReference>
<feature type="transmembrane region" description="Helical" evidence="1">
    <location>
        <begin position="15"/>
        <end position="36"/>
    </location>
</feature>
<dbReference type="AlphaFoldDB" id="A0A0M3DF90"/>